<organism evidence="1 2">
    <name type="scientific">Anopheles albimanus</name>
    <name type="common">New world malaria mosquito</name>
    <dbReference type="NCBI Taxonomy" id="7167"/>
    <lineage>
        <taxon>Eukaryota</taxon>
        <taxon>Metazoa</taxon>
        <taxon>Ecdysozoa</taxon>
        <taxon>Arthropoda</taxon>
        <taxon>Hexapoda</taxon>
        <taxon>Insecta</taxon>
        <taxon>Pterygota</taxon>
        <taxon>Neoptera</taxon>
        <taxon>Endopterygota</taxon>
        <taxon>Diptera</taxon>
        <taxon>Nematocera</taxon>
        <taxon>Culicoidea</taxon>
        <taxon>Culicidae</taxon>
        <taxon>Anophelinae</taxon>
        <taxon>Anopheles</taxon>
    </lineage>
</organism>
<reference evidence="1" key="2">
    <citation type="submission" date="2022-08" db="UniProtKB">
        <authorList>
            <consortium name="EnsemblMetazoa"/>
        </authorList>
    </citation>
    <scope>IDENTIFICATION</scope>
    <source>
        <strain evidence="1">STECLA/ALBI9_A</strain>
    </source>
</reference>
<evidence type="ECO:0000313" key="1">
    <source>
        <dbReference type="EnsemblMetazoa" id="AALB014810-PA"/>
    </source>
</evidence>
<evidence type="ECO:0000313" key="2">
    <source>
        <dbReference type="Proteomes" id="UP000069272"/>
    </source>
</evidence>
<accession>A0A182FYY2</accession>
<dbReference type="Proteomes" id="UP000069272">
    <property type="component" value="Chromosome 2R"/>
</dbReference>
<reference evidence="1 2" key="1">
    <citation type="journal article" date="2017" name="G3 (Bethesda)">
        <title>The Physical Genome Mapping of Anopheles albimanus Corrected Scaffold Misassemblies and Identified Interarm Rearrangements in Genus Anopheles.</title>
        <authorList>
            <person name="Artemov G.N."/>
            <person name="Peery A.N."/>
            <person name="Jiang X."/>
            <person name="Tu Z."/>
            <person name="Stegniy V.N."/>
            <person name="Sharakhova M.V."/>
            <person name="Sharakhov I.V."/>
        </authorList>
    </citation>
    <scope>NUCLEOTIDE SEQUENCE [LARGE SCALE GENOMIC DNA]</scope>
    <source>
        <strain evidence="1 2">ALBI9_A</strain>
    </source>
</reference>
<dbReference type="EnsemblMetazoa" id="AALB014810-RA">
    <property type="protein sequence ID" value="AALB014810-PA"/>
    <property type="gene ID" value="AALB014810"/>
</dbReference>
<sequence>MEATGLVDISWKMSLKRPSYRLRMVFFVDRYSGQRLASAIWKEEWAKALIDSSVLYMASATPGFLYLYTSISSVVPSSPV</sequence>
<dbReference type="VEuPathDB" id="VectorBase:AALB014810"/>
<name>A0A182FYY2_ANOAL</name>
<protein>
    <submittedName>
        <fullName evidence="1">Uncharacterized protein</fullName>
    </submittedName>
</protein>
<proteinExistence type="predicted"/>
<keyword evidence="2" id="KW-1185">Reference proteome</keyword>
<dbReference type="AlphaFoldDB" id="A0A182FYY2"/>